<dbReference type="Proteomes" id="UP000198510">
    <property type="component" value="Unassembled WGS sequence"/>
</dbReference>
<dbReference type="SUPFAM" id="SSF56059">
    <property type="entry name" value="Glutathione synthetase ATP-binding domain-like"/>
    <property type="match status" value="1"/>
</dbReference>
<dbReference type="EMBL" id="FNFO01000013">
    <property type="protein sequence ID" value="SDM44313.1"/>
    <property type="molecule type" value="Genomic_DNA"/>
</dbReference>
<accession>A0A1G9T990</accession>
<proteinExistence type="predicted"/>
<dbReference type="AlphaFoldDB" id="A0A1G9T990"/>
<reference evidence="1 2" key="1">
    <citation type="submission" date="2016-10" db="EMBL/GenBank/DDBJ databases">
        <authorList>
            <person name="de Groot N.N."/>
        </authorList>
    </citation>
    <scope>NUCLEOTIDE SEQUENCE [LARGE SCALE GENOMIC DNA]</scope>
    <source>
        <strain evidence="1 2">DSM 25186</strain>
    </source>
</reference>
<evidence type="ECO:0000313" key="2">
    <source>
        <dbReference type="Proteomes" id="UP000198510"/>
    </source>
</evidence>
<gene>
    <name evidence="1" type="ORF">SAMN05421823_113131</name>
</gene>
<dbReference type="Gene3D" id="3.30.470.20">
    <property type="entry name" value="ATP-grasp fold, B domain"/>
    <property type="match status" value="1"/>
</dbReference>
<evidence type="ECO:0000313" key="1">
    <source>
        <dbReference type="EMBL" id="SDM44313.1"/>
    </source>
</evidence>
<dbReference type="RefSeq" id="WP_089687695.1">
    <property type="nucleotide sequence ID" value="NZ_FNFO01000013.1"/>
</dbReference>
<dbReference type="OrthoDB" id="1321569at2"/>
<name>A0A1G9T990_9BACT</name>
<protein>
    <recommendedName>
        <fullName evidence="3">ATP-grasp domain-containing protein</fullName>
    </recommendedName>
</protein>
<organism evidence="1 2">
    <name type="scientific">Catalinimonas alkaloidigena</name>
    <dbReference type="NCBI Taxonomy" id="1075417"/>
    <lineage>
        <taxon>Bacteria</taxon>
        <taxon>Pseudomonadati</taxon>
        <taxon>Bacteroidota</taxon>
        <taxon>Cytophagia</taxon>
        <taxon>Cytophagales</taxon>
        <taxon>Catalimonadaceae</taxon>
        <taxon>Catalinimonas</taxon>
    </lineage>
</organism>
<evidence type="ECO:0008006" key="3">
    <source>
        <dbReference type="Google" id="ProtNLM"/>
    </source>
</evidence>
<keyword evidence="2" id="KW-1185">Reference proteome</keyword>
<sequence length="271" mass="30282">MNRQRLLLVGLEAREARGITHGFDGLFIAHEALPVVQLDQGVLYAESNSRPGTLLKVDAVIYHGIFEHDVDFITLLALWGGPCLPDAQGMLDCRLRHAGLARALRITRFGTMPRGMAIHAGTCQAPETTVAKWGNWHCGENKSRFTGAFEATEPTVFEPFIEGEAVRIMRVGDQFWQLRLAGDDWLKSIHHADAACMPMDEALQEDTRRLTDHFRLVVAGVDYMIGHDGQKYLLEVNHIPNVTVFPFINAAYIRLAQGWCQAMCWQGDAVT</sequence>